<keyword evidence="5" id="KW-0411">Iron-sulfur</keyword>
<comment type="caution">
    <text evidence="7">The sequence shown here is derived from an EMBL/GenBank/DDBJ whole genome shotgun (WGS) entry which is preliminary data.</text>
</comment>
<dbReference type="SUPFAM" id="SSF55961">
    <property type="entry name" value="Bet v1-like"/>
    <property type="match status" value="1"/>
</dbReference>
<dbReference type="Proteomes" id="UP000712673">
    <property type="component" value="Unassembled WGS sequence"/>
</dbReference>
<dbReference type="Gene3D" id="2.102.10.10">
    <property type="entry name" value="Rieske [2Fe-2S] iron-sulphur domain"/>
    <property type="match status" value="1"/>
</dbReference>
<dbReference type="Gene3D" id="3.90.380.10">
    <property type="entry name" value="Naphthalene 1,2-dioxygenase Alpha Subunit, Chain A, domain 1"/>
    <property type="match status" value="1"/>
</dbReference>
<feature type="domain" description="Rieske" evidence="6">
    <location>
        <begin position="27"/>
        <end position="134"/>
    </location>
</feature>
<dbReference type="InterPro" id="IPR050584">
    <property type="entry name" value="Cholesterol_7-desaturase"/>
</dbReference>
<dbReference type="PROSITE" id="PS00570">
    <property type="entry name" value="RING_HYDROXYL_ALPHA"/>
    <property type="match status" value="1"/>
</dbReference>
<dbReference type="CDD" id="cd03479">
    <property type="entry name" value="Rieske_RO_Alpha_PhDO_like"/>
    <property type="match status" value="1"/>
</dbReference>
<evidence type="ECO:0000259" key="6">
    <source>
        <dbReference type="PROSITE" id="PS51296"/>
    </source>
</evidence>
<keyword evidence="3" id="KW-0560">Oxidoreductase</keyword>
<evidence type="ECO:0000256" key="1">
    <source>
        <dbReference type="ARBA" id="ARBA00022714"/>
    </source>
</evidence>
<dbReference type="GO" id="GO:0005506">
    <property type="term" value="F:iron ion binding"/>
    <property type="evidence" value="ECO:0007669"/>
    <property type="project" value="InterPro"/>
</dbReference>
<keyword evidence="2" id="KW-0479">Metal-binding</keyword>
<evidence type="ECO:0000256" key="4">
    <source>
        <dbReference type="ARBA" id="ARBA00023004"/>
    </source>
</evidence>
<dbReference type="SUPFAM" id="SSF50022">
    <property type="entry name" value="ISP domain"/>
    <property type="match status" value="1"/>
</dbReference>
<evidence type="ECO:0000256" key="3">
    <source>
        <dbReference type="ARBA" id="ARBA00023002"/>
    </source>
</evidence>
<accession>A0A937VYV7</accession>
<dbReference type="Pfam" id="PF00355">
    <property type="entry name" value="Rieske"/>
    <property type="match status" value="1"/>
</dbReference>
<dbReference type="InterPro" id="IPR017941">
    <property type="entry name" value="Rieske_2Fe-2S"/>
</dbReference>
<dbReference type="InterPro" id="IPR036922">
    <property type="entry name" value="Rieske_2Fe-2S_sf"/>
</dbReference>
<proteinExistence type="predicted"/>
<evidence type="ECO:0000313" key="7">
    <source>
        <dbReference type="EMBL" id="MBM3222190.1"/>
    </source>
</evidence>
<keyword evidence="4" id="KW-0408">Iron</keyword>
<reference evidence="7" key="1">
    <citation type="submission" date="2019-03" db="EMBL/GenBank/DDBJ databases">
        <title>Lake Tanganyika Metagenome-Assembled Genomes (MAGs).</title>
        <authorList>
            <person name="Tran P."/>
        </authorList>
    </citation>
    <scope>NUCLEOTIDE SEQUENCE</scope>
    <source>
        <strain evidence="7">K_DeepCast_65m_m2_066</strain>
    </source>
</reference>
<sequence>MLPREENVLVTQISPGTPMGETMRRYWIPALLSEELPEPDCAPVRVQLLGEQLVGFRDTQGRIGLLDEFCPHRRVSMFFGRNEECGLRCVYHGWKFDVTGACVDQMNEPPEHSFAHKIRIPAYPTVEVGGVIWAYMGPAAKMPPPPHFEWTQMPASHRHVSKVIQECNWLQALEGGIDTSHAPILHRTLSSSATRPGVPFDGPFVQGGAPTLDVDVTDYGYRYAGVRPLKSGETYVRTYHYVMPFTQIRPQQFRVQGTTMRTKIAGHFWVPMDDTTTMVWNWMYSYGDEPLTEEDRLERGSGNGPDHVDQQTFRSYRNRSNNWMLDRQVQKTETFTGIDGINTQDRALQETMGAVVDRSLEHLGPADRAIIVARRLLMQALTTVEEGGDPLGTDTSYYQARAIEQVLPKGVAWRDALLPEMYPGSMPLAAAD</sequence>
<gene>
    <name evidence="7" type="ORF">FJZ47_00075</name>
</gene>
<name>A0A937VYV7_UNCTE</name>
<organism evidence="7 8">
    <name type="scientific">Tectimicrobiota bacterium</name>
    <dbReference type="NCBI Taxonomy" id="2528274"/>
    <lineage>
        <taxon>Bacteria</taxon>
        <taxon>Pseudomonadati</taxon>
        <taxon>Nitrospinota/Tectimicrobiota group</taxon>
        <taxon>Candidatus Tectimicrobiota</taxon>
    </lineage>
</organism>
<dbReference type="PANTHER" id="PTHR21266">
    <property type="entry name" value="IRON-SULFUR DOMAIN CONTAINING PROTEIN"/>
    <property type="match status" value="1"/>
</dbReference>
<keyword evidence="1" id="KW-0001">2Fe-2S</keyword>
<protein>
    <submittedName>
        <fullName evidence="7">Rieske 2Fe-2S domain-containing protein</fullName>
    </submittedName>
</protein>
<dbReference type="EMBL" id="VGLS01000001">
    <property type="protein sequence ID" value="MBM3222190.1"/>
    <property type="molecule type" value="Genomic_DNA"/>
</dbReference>
<dbReference type="InterPro" id="IPR015881">
    <property type="entry name" value="ARHD_Rieske_2Fe_2S"/>
</dbReference>
<dbReference type="PANTHER" id="PTHR21266:SF59">
    <property type="entry name" value="BLR4922 PROTEIN"/>
    <property type="match status" value="1"/>
</dbReference>
<evidence type="ECO:0000313" key="8">
    <source>
        <dbReference type="Proteomes" id="UP000712673"/>
    </source>
</evidence>
<dbReference type="InterPro" id="IPR045623">
    <property type="entry name" value="LigXa_C"/>
</dbReference>
<dbReference type="PROSITE" id="PS51296">
    <property type="entry name" value="RIESKE"/>
    <property type="match status" value="1"/>
</dbReference>
<evidence type="ECO:0000256" key="5">
    <source>
        <dbReference type="ARBA" id="ARBA00023014"/>
    </source>
</evidence>
<dbReference type="AlphaFoldDB" id="A0A937VYV7"/>
<dbReference type="Pfam" id="PF19301">
    <property type="entry name" value="LigXa_C"/>
    <property type="match status" value="1"/>
</dbReference>
<dbReference type="GO" id="GO:0016491">
    <property type="term" value="F:oxidoreductase activity"/>
    <property type="evidence" value="ECO:0007669"/>
    <property type="project" value="UniProtKB-KW"/>
</dbReference>
<evidence type="ECO:0000256" key="2">
    <source>
        <dbReference type="ARBA" id="ARBA00022723"/>
    </source>
</evidence>
<dbReference type="GO" id="GO:0051537">
    <property type="term" value="F:2 iron, 2 sulfur cluster binding"/>
    <property type="evidence" value="ECO:0007669"/>
    <property type="project" value="UniProtKB-KW"/>
</dbReference>